<sequence>MQVADAASHLAPPNGIASHGVAIEKSNCKTNGGTYLRLGALEENVAIVSARSLATDAYLLQLLHAAQCNYARQERINVVPLQYIQAQNQNQGSPSVHMQAPCDDGTSMQQNFVAQEGLEPLVYFTHHLPPPDKGKGIVETGQEASPQLEMVSPYSSETDGGLFMDRSSRSNRRNVFGIPNLEPQ</sequence>
<feature type="region of interest" description="Disordered" evidence="1">
    <location>
        <begin position="164"/>
        <end position="184"/>
    </location>
</feature>
<name>A0ABU6SI20_9FABA</name>
<evidence type="ECO:0000256" key="1">
    <source>
        <dbReference type="SAM" id="MobiDB-lite"/>
    </source>
</evidence>
<dbReference type="Proteomes" id="UP001341840">
    <property type="component" value="Unassembled WGS sequence"/>
</dbReference>
<protein>
    <submittedName>
        <fullName evidence="2">Uncharacterized protein</fullName>
    </submittedName>
</protein>
<dbReference type="EMBL" id="JASCZI010060725">
    <property type="protein sequence ID" value="MED6135583.1"/>
    <property type="molecule type" value="Genomic_DNA"/>
</dbReference>
<evidence type="ECO:0000313" key="2">
    <source>
        <dbReference type="EMBL" id="MED6135583.1"/>
    </source>
</evidence>
<proteinExistence type="predicted"/>
<evidence type="ECO:0000313" key="3">
    <source>
        <dbReference type="Proteomes" id="UP001341840"/>
    </source>
</evidence>
<gene>
    <name evidence="2" type="ORF">PIB30_047906</name>
</gene>
<comment type="caution">
    <text evidence="2">The sequence shown here is derived from an EMBL/GenBank/DDBJ whole genome shotgun (WGS) entry which is preliminary data.</text>
</comment>
<organism evidence="2 3">
    <name type="scientific">Stylosanthes scabra</name>
    <dbReference type="NCBI Taxonomy" id="79078"/>
    <lineage>
        <taxon>Eukaryota</taxon>
        <taxon>Viridiplantae</taxon>
        <taxon>Streptophyta</taxon>
        <taxon>Embryophyta</taxon>
        <taxon>Tracheophyta</taxon>
        <taxon>Spermatophyta</taxon>
        <taxon>Magnoliopsida</taxon>
        <taxon>eudicotyledons</taxon>
        <taxon>Gunneridae</taxon>
        <taxon>Pentapetalae</taxon>
        <taxon>rosids</taxon>
        <taxon>fabids</taxon>
        <taxon>Fabales</taxon>
        <taxon>Fabaceae</taxon>
        <taxon>Papilionoideae</taxon>
        <taxon>50 kb inversion clade</taxon>
        <taxon>dalbergioids sensu lato</taxon>
        <taxon>Dalbergieae</taxon>
        <taxon>Pterocarpus clade</taxon>
        <taxon>Stylosanthes</taxon>
    </lineage>
</organism>
<accession>A0ABU6SI20</accession>
<reference evidence="2 3" key="1">
    <citation type="journal article" date="2023" name="Plants (Basel)">
        <title>Bridging the Gap: Combining Genomics and Transcriptomics Approaches to Understand Stylosanthes scabra, an Orphan Legume from the Brazilian Caatinga.</title>
        <authorList>
            <person name="Ferreira-Neto J.R.C."/>
            <person name="da Silva M.D."/>
            <person name="Binneck E."/>
            <person name="de Melo N.F."/>
            <person name="da Silva R.H."/>
            <person name="de Melo A.L.T.M."/>
            <person name="Pandolfi V."/>
            <person name="Bustamante F.O."/>
            <person name="Brasileiro-Vidal A.C."/>
            <person name="Benko-Iseppon A.M."/>
        </authorList>
    </citation>
    <scope>NUCLEOTIDE SEQUENCE [LARGE SCALE GENOMIC DNA]</scope>
    <source>
        <tissue evidence="2">Leaves</tissue>
    </source>
</reference>
<keyword evidence="3" id="KW-1185">Reference proteome</keyword>